<dbReference type="Pfam" id="PF01121">
    <property type="entry name" value="CoaE"/>
    <property type="match status" value="1"/>
</dbReference>
<evidence type="ECO:0000256" key="8">
    <source>
        <dbReference type="HAMAP-Rule" id="MF_00376"/>
    </source>
</evidence>
<dbReference type="GO" id="GO:0004140">
    <property type="term" value="F:dephospho-CoA kinase activity"/>
    <property type="evidence" value="ECO:0007669"/>
    <property type="project" value="UniProtKB-UniRule"/>
</dbReference>
<dbReference type="OrthoDB" id="9812943at2"/>
<feature type="binding site" evidence="8">
    <location>
        <begin position="11"/>
        <end position="16"/>
    </location>
    <ligand>
        <name>ATP</name>
        <dbReference type="ChEBI" id="CHEBI:30616"/>
    </ligand>
</feature>
<dbReference type="GO" id="GO:0005737">
    <property type="term" value="C:cytoplasm"/>
    <property type="evidence" value="ECO:0007669"/>
    <property type="project" value="UniProtKB-SubCell"/>
</dbReference>
<dbReference type="GO" id="GO:0015937">
    <property type="term" value="P:coenzyme A biosynthetic process"/>
    <property type="evidence" value="ECO:0007669"/>
    <property type="project" value="UniProtKB-UniRule"/>
</dbReference>
<comment type="pathway">
    <text evidence="8">Cofactor biosynthesis; coenzyme A biosynthesis; CoA from (R)-pantothenate: step 5/5.</text>
</comment>
<comment type="subcellular location">
    <subcellularLocation>
        <location evidence="8">Cytoplasm</location>
    </subcellularLocation>
</comment>
<evidence type="ECO:0000313" key="11">
    <source>
        <dbReference type="Proteomes" id="UP000049127"/>
    </source>
</evidence>
<protein>
    <recommendedName>
        <fullName evidence="8 9">Dephospho-CoA kinase</fullName>
        <ecNumber evidence="8 9">2.7.1.24</ecNumber>
    </recommendedName>
    <alternativeName>
        <fullName evidence="8">Dephosphocoenzyme A kinase</fullName>
    </alternativeName>
</protein>
<dbReference type="InterPro" id="IPR001977">
    <property type="entry name" value="Depp_CoAkinase"/>
</dbReference>
<dbReference type="FunFam" id="3.40.50.300:FF:000991">
    <property type="entry name" value="Dephospho-CoA kinase"/>
    <property type="match status" value="1"/>
</dbReference>
<dbReference type="RefSeq" id="WP_055341113.1">
    <property type="nucleotide sequence ID" value="NZ_CDNI01000014.1"/>
</dbReference>
<keyword evidence="5 8" id="KW-0418">Kinase</keyword>
<keyword evidence="6 8" id="KW-0067">ATP-binding</keyword>
<dbReference type="EC" id="2.7.1.24" evidence="8 9"/>
<dbReference type="CDD" id="cd02022">
    <property type="entry name" value="DPCK"/>
    <property type="match status" value="1"/>
</dbReference>
<evidence type="ECO:0000313" key="10">
    <source>
        <dbReference type="EMBL" id="CEQ02228.1"/>
    </source>
</evidence>
<dbReference type="UniPathway" id="UPA00241">
    <property type="reaction ID" value="UER00356"/>
</dbReference>
<dbReference type="SUPFAM" id="SSF52540">
    <property type="entry name" value="P-loop containing nucleoside triphosphate hydrolases"/>
    <property type="match status" value="1"/>
</dbReference>
<dbReference type="Gene3D" id="3.40.50.300">
    <property type="entry name" value="P-loop containing nucleotide triphosphate hydrolases"/>
    <property type="match status" value="1"/>
</dbReference>
<keyword evidence="7 8" id="KW-0173">Coenzyme A biosynthesis</keyword>
<comment type="function">
    <text evidence="8">Catalyzes the phosphorylation of the 3'-hydroxyl group of dephosphocoenzyme A to form coenzyme A.</text>
</comment>
<dbReference type="InterPro" id="IPR027417">
    <property type="entry name" value="P-loop_NTPase"/>
</dbReference>
<name>A0A0C7G9A6_PARSO</name>
<keyword evidence="4 8" id="KW-0547">Nucleotide-binding</keyword>
<reference evidence="10 11" key="1">
    <citation type="submission" date="2015-01" db="EMBL/GenBank/DDBJ databases">
        <authorList>
            <person name="Aslett A.Martin."/>
            <person name="De Silva Nishadi"/>
        </authorList>
    </citation>
    <scope>NUCLEOTIDE SEQUENCE [LARGE SCALE GENOMIC DNA]</scope>
    <source>
        <strain evidence="10 11">R28058</strain>
    </source>
</reference>
<dbReference type="PANTHER" id="PTHR10695">
    <property type="entry name" value="DEPHOSPHO-COA KINASE-RELATED"/>
    <property type="match status" value="1"/>
</dbReference>
<dbReference type="PROSITE" id="PS51219">
    <property type="entry name" value="DPCK"/>
    <property type="match status" value="1"/>
</dbReference>
<dbReference type="AlphaFoldDB" id="A0A0C7G9A6"/>
<evidence type="ECO:0000256" key="7">
    <source>
        <dbReference type="ARBA" id="ARBA00022993"/>
    </source>
</evidence>
<dbReference type="NCBIfam" id="TIGR00152">
    <property type="entry name" value="dephospho-CoA kinase"/>
    <property type="match status" value="1"/>
</dbReference>
<evidence type="ECO:0000256" key="1">
    <source>
        <dbReference type="ARBA" id="ARBA00009018"/>
    </source>
</evidence>
<sequence length="200" mass="22727">MLVIGLTGNIGCGKSSLSKILKDNSLDIIDADIISREIMSNNKLLEEVFKVFGEDVKEKDGTLNRKKLASIVFSDDKKLVALNDITHPAIKNEIKRRIKDIENKGRNIVIVDAALLIEGKFLDLIDKLIVITCDEKEQLNRVMHRDNSNMDEALNRISSQMNQDEKVKFGDYIIDNSGSLEELNYKANKLITYIKENWCE</sequence>
<dbReference type="Proteomes" id="UP000049127">
    <property type="component" value="Unassembled WGS sequence"/>
</dbReference>
<dbReference type="HAMAP" id="MF_00376">
    <property type="entry name" value="Dephospho_CoA_kinase"/>
    <property type="match status" value="1"/>
</dbReference>
<gene>
    <name evidence="8 10" type="primary">coaE</name>
    <name evidence="10" type="ORF">R28058_00401</name>
</gene>
<accession>A0A0C7G9A6</accession>
<proteinExistence type="inferred from homology"/>
<evidence type="ECO:0000256" key="4">
    <source>
        <dbReference type="ARBA" id="ARBA00022741"/>
    </source>
</evidence>
<dbReference type="EMBL" id="CEKZ01000003">
    <property type="protein sequence ID" value="CEQ02228.1"/>
    <property type="molecule type" value="Genomic_DNA"/>
</dbReference>
<dbReference type="GO" id="GO:0005524">
    <property type="term" value="F:ATP binding"/>
    <property type="evidence" value="ECO:0007669"/>
    <property type="project" value="UniProtKB-UniRule"/>
</dbReference>
<comment type="catalytic activity">
    <reaction evidence="8">
        <text>3'-dephospho-CoA + ATP = ADP + CoA + H(+)</text>
        <dbReference type="Rhea" id="RHEA:18245"/>
        <dbReference type="ChEBI" id="CHEBI:15378"/>
        <dbReference type="ChEBI" id="CHEBI:30616"/>
        <dbReference type="ChEBI" id="CHEBI:57287"/>
        <dbReference type="ChEBI" id="CHEBI:57328"/>
        <dbReference type="ChEBI" id="CHEBI:456216"/>
        <dbReference type="EC" id="2.7.1.24"/>
    </reaction>
</comment>
<evidence type="ECO:0000256" key="9">
    <source>
        <dbReference type="NCBIfam" id="TIGR00152"/>
    </source>
</evidence>
<keyword evidence="2 8" id="KW-0963">Cytoplasm</keyword>
<evidence type="ECO:0000256" key="2">
    <source>
        <dbReference type="ARBA" id="ARBA00022490"/>
    </source>
</evidence>
<comment type="similarity">
    <text evidence="1 8">Belongs to the CoaE family.</text>
</comment>
<evidence type="ECO:0000256" key="3">
    <source>
        <dbReference type="ARBA" id="ARBA00022679"/>
    </source>
</evidence>
<evidence type="ECO:0000256" key="5">
    <source>
        <dbReference type="ARBA" id="ARBA00022777"/>
    </source>
</evidence>
<organism evidence="10 11">
    <name type="scientific">Paraclostridium sordellii</name>
    <name type="common">Clostridium sordellii</name>
    <dbReference type="NCBI Taxonomy" id="1505"/>
    <lineage>
        <taxon>Bacteria</taxon>
        <taxon>Bacillati</taxon>
        <taxon>Bacillota</taxon>
        <taxon>Clostridia</taxon>
        <taxon>Peptostreptococcales</taxon>
        <taxon>Peptostreptococcaceae</taxon>
        <taxon>Paraclostridium</taxon>
    </lineage>
</organism>
<dbReference type="PANTHER" id="PTHR10695:SF46">
    <property type="entry name" value="BIFUNCTIONAL COENZYME A SYNTHASE-RELATED"/>
    <property type="match status" value="1"/>
</dbReference>
<evidence type="ECO:0000256" key="6">
    <source>
        <dbReference type="ARBA" id="ARBA00022840"/>
    </source>
</evidence>
<keyword evidence="3 8" id="KW-0808">Transferase</keyword>